<feature type="region of interest" description="Disordered" evidence="1">
    <location>
        <begin position="44"/>
        <end position="74"/>
    </location>
</feature>
<proteinExistence type="predicted"/>
<dbReference type="EMBL" id="CQBM01000010">
    <property type="protein sequence ID" value="CNI47324.1"/>
    <property type="molecule type" value="Genomic_DNA"/>
</dbReference>
<accession>A0AA36LP75</accession>
<name>A0AA36LP75_YERMO</name>
<sequence>MTEKCTKYDSYMTTQISSNDHSMYRNLYKPSGRGVTSIQGSLVSRLHSSRDRTVGKIHSQKTQHNSPIKNSNII</sequence>
<feature type="compositionally biased region" description="Polar residues" evidence="1">
    <location>
        <begin position="60"/>
        <end position="74"/>
    </location>
</feature>
<protein>
    <submittedName>
        <fullName evidence="2">Uncharacterized protein</fullName>
    </submittedName>
</protein>
<reference evidence="2 3" key="1">
    <citation type="submission" date="2015-03" db="EMBL/GenBank/DDBJ databases">
        <authorList>
            <consortium name="Pathogen Informatics"/>
            <person name="Murphy D."/>
        </authorList>
    </citation>
    <scope>NUCLEOTIDE SEQUENCE [LARGE SCALE GENOMIC DNA]</scope>
    <source>
        <strain evidence="2 3">FE82747</strain>
    </source>
</reference>
<organism evidence="2 3">
    <name type="scientific">Yersinia mollaretii</name>
    <dbReference type="NCBI Taxonomy" id="33060"/>
    <lineage>
        <taxon>Bacteria</taxon>
        <taxon>Pseudomonadati</taxon>
        <taxon>Pseudomonadota</taxon>
        <taxon>Gammaproteobacteria</taxon>
        <taxon>Enterobacterales</taxon>
        <taxon>Yersiniaceae</taxon>
        <taxon>Yersinia</taxon>
    </lineage>
</organism>
<gene>
    <name evidence="2" type="ORF">ERS008502_03370</name>
</gene>
<comment type="caution">
    <text evidence="2">The sequence shown here is derived from an EMBL/GenBank/DDBJ whole genome shotgun (WGS) entry which is preliminary data.</text>
</comment>
<evidence type="ECO:0000313" key="3">
    <source>
        <dbReference type="Proteomes" id="UP000040841"/>
    </source>
</evidence>
<dbReference type="AlphaFoldDB" id="A0AA36LP75"/>
<evidence type="ECO:0000313" key="2">
    <source>
        <dbReference type="EMBL" id="CNI47324.1"/>
    </source>
</evidence>
<dbReference type="Proteomes" id="UP000040841">
    <property type="component" value="Unassembled WGS sequence"/>
</dbReference>
<evidence type="ECO:0000256" key="1">
    <source>
        <dbReference type="SAM" id="MobiDB-lite"/>
    </source>
</evidence>